<dbReference type="GO" id="GO:0004331">
    <property type="term" value="F:fructose-2,6-bisphosphate 2-phosphatase activity"/>
    <property type="evidence" value="ECO:0007669"/>
    <property type="project" value="TreeGrafter"/>
</dbReference>
<dbReference type="InterPro" id="IPR051695">
    <property type="entry name" value="Phosphoglycerate_Mutase"/>
</dbReference>
<dbReference type="GeneID" id="98567459"/>
<feature type="chain" id="PRO_5039079665" description="Histidine phosphatase family protein" evidence="4">
    <location>
        <begin position="20"/>
        <end position="264"/>
    </location>
</feature>
<protein>
    <recommendedName>
        <fullName evidence="7">Histidine phosphatase family protein</fullName>
    </recommendedName>
</protein>
<organism evidence="5 6">
    <name type="scientific">Vagococcus salmoninarum</name>
    <dbReference type="NCBI Taxonomy" id="2739"/>
    <lineage>
        <taxon>Bacteria</taxon>
        <taxon>Bacillati</taxon>
        <taxon>Bacillota</taxon>
        <taxon>Bacilli</taxon>
        <taxon>Lactobacillales</taxon>
        <taxon>Enterococcaceae</taxon>
        <taxon>Vagococcus</taxon>
    </lineage>
</organism>
<evidence type="ECO:0000313" key="5">
    <source>
        <dbReference type="EMBL" id="RST97040.1"/>
    </source>
</evidence>
<dbReference type="GO" id="GO:0043456">
    <property type="term" value="P:regulation of pentose-phosphate shunt"/>
    <property type="evidence" value="ECO:0007669"/>
    <property type="project" value="TreeGrafter"/>
</dbReference>
<dbReference type="EMBL" id="NGJU01000004">
    <property type="protein sequence ID" value="RST97040.1"/>
    <property type="molecule type" value="Genomic_DNA"/>
</dbReference>
<feature type="binding site" evidence="3">
    <location>
        <begin position="45"/>
        <end position="52"/>
    </location>
    <ligand>
        <name>substrate</name>
    </ligand>
</feature>
<feature type="active site" description="Tele-phosphohistidine intermediate" evidence="2">
    <location>
        <position position="46"/>
    </location>
</feature>
<proteinExistence type="predicted"/>
<keyword evidence="4" id="KW-0732">Signal</keyword>
<dbReference type="RefSeq" id="WP_126778639.1">
    <property type="nucleotide sequence ID" value="NZ_NGJU01000004.1"/>
</dbReference>
<dbReference type="Pfam" id="PF00300">
    <property type="entry name" value="His_Phos_1"/>
    <property type="match status" value="1"/>
</dbReference>
<keyword evidence="6" id="KW-1185">Reference proteome</keyword>
<evidence type="ECO:0000256" key="1">
    <source>
        <dbReference type="ARBA" id="ARBA00022801"/>
    </source>
</evidence>
<evidence type="ECO:0000256" key="3">
    <source>
        <dbReference type="PIRSR" id="PIRSR613078-2"/>
    </source>
</evidence>
<keyword evidence="1" id="KW-0378">Hydrolase</keyword>
<dbReference type="SMART" id="SM00855">
    <property type="entry name" value="PGAM"/>
    <property type="match status" value="1"/>
</dbReference>
<dbReference type="PANTHER" id="PTHR46517:SF1">
    <property type="entry name" value="FRUCTOSE-2,6-BISPHOSPHATASE TIGAR"/>
    <property type="match status" value="1"/>
</dbReference>
<name>A0A429ZTU0_9ENTE</name>
<dbReference type="SUPFAM" id="SSF53254">
    <property type="entry name" value="Phosphoglycerate mutase-like"/>
    <property type="match status" value="1"/>
</dbReference>
<accession>A0A429ZTU0</accession>
<dbReference type="InterPro" id="IPR029033">
    <property type="entry name" value="His_PPase_superfam"/>
</dbReference>
<dbReference type="Gene3D" id="3.40.50.1240">
    <property type="entry name" value="Phosphoglycerate mutase-like"/>
    <property type="match status" value="1"/>
</dbReference>
<dbReference type="PROSITE" id="PS51257">
    <property type="entry name" value="PROKAR_LIPOPROTEIN"/>
    <property type="match status" value="1"/>
</dbReference>
<evidence type="ECO:0000313" key="6">
    <source>
        <dbReference type="Proteomes" id="UP000287239"/>
    </source>
</evidence>
<comment type="caution">
    <text evidence="5">The sequence shown here is derived from an EMBL/GenBank/DDBJ whole genome shotgun (WGS) entry which is preliminary data.</text>
</comment>
<dbReference type="AlphaFoldDB" id="A0A429ZTU0"/>
<feature type="active site" description="Proton donor/acceptor" evidence="2">
    <location>
        <position position="122"/>
    </location>
</feature>
<evidence type="ECO:0000256" key="2">
    <source>
        <dbReference type="PIRSR" id="PIRSR613078-1"/>
    </source>
</evidence>
<dbReference type="GO" id="GO:0045820">
    <property type="term" value="P:negative regulation of glycolytic process"/>
    <property type="evidence" value="ECO:0007669"/>
    <property type="project" value="TreeGrafter"/>
</dbReference>
<evidence type="ECO:0008006" key="7">
    <source>
        <dbReference type="Google" id="ProtNLM"/>
    </source>
</evidence>
<dbReference type="GO" id="GO:0005829">
    <property type="term" value="C:cytosol"/>
    <property type="evidence" value="ECO:0007669"/>
    <property type="project" value="TreeGrafter"/>
</dbReference>
<sequence>MKKVLKLIVIGLSSLFLVACSSQPEKKAAVKPATETTEVTFYVTRHGKTIFNTMGKVQGWSDTPLTAEGIEVAEFLGKGLKDIKFDSVYTSDSGRARETAKIVMAAQGQTDLEINEEANFREMNFGKFEGELDEEMWNPAAEKLGFKNREALMPELEEVGLEAITNAMAANDETGTFERYEAVRARFQKELKEIGQTSLEKNQENILVVSHGMAISSLLSDLTEENTDRHLPNASVSKVIYKDGALRVESIGETSYIEKGESLP</sequence>
<reference evidence="5 6" key="1">
    <citation type="submission" date="2017-05" db="EMBL/GenBank/DDBJ databases">
        <title>Vagococcus spp. assemblies.</title>
        <authorList>
            <person name="Gulvik C.A."/>
        </authorList>
    </citation>
    <scope>NUCLEOTIDE SEQUENCE [LARGE SCALE GENOMIC DNA]</scope>
    <source>
        <strain evidence="5 6">NCFB 2777</strain>
    </source>
</reference>
<dbReference type="InterPro" id="IPR013078">
    <property type="entry name" value="His_Pase_superF_clade-1"/>
</dbReference>
<dbReference type="CDD" id="cd07067">
    <property type="entry name" value="HP_PGM_like"/>
    <property type="match status" value="1"/>
</dbReference>
<dbReference type="PANTHER" id="PTHR46517">
    <property type="entry name" value="FRUCTOSE-2,6-BISPHOSPHATASE TIGAR"/>
    <property type="match status" value="1"/>
</dbReference>
<dbReference type="OrthoDB" id="4131070at2"/>
<gene>
    <name evidence="5" type="ORF">CBF35_03690</name>
</gene>
<dbReference type="Proteomes" id="UP000287239">
    <property type="component" value="Unassembled WGS sequence"/>
</dbReference>
<evidence type="ECO:0000256" key="4">
    <source>
        <dbReference type="SAM" id="SignalP"/>
    </source>
</evidence>
<feature type="binding site" evidence="3">
    <location>
        <position position="95"/>
    </location>
    <ligand>
        <name>substrate</name>
    </ligand>
</feature>
<feature type="signal peptide" evidence="4">
    <location>
        <begin position="1"/>
        <end position="19"/>
    </location>
</feature>